<dbReference type="PRINTS" id="PR00478">
    <property type="entry name" value="PHRIBLKINASE"/>
</dbReference>
<evidence type="ECO:0000259" key="12">
    <source>
        <dbReference type="Pfam" id="PF00485"/>
    </source>
</evidence>
<dbReference type="InterPro" id="IPR006082">
    <property type="entry name" value="PRK"/>
</dbReference>
<dbReference type="NCBIfam" id="NF005655">
    <property type="entry name" value="PRK07429.1"/>
    <property type="match status" value="1"/>
</dbReference>
<reference evidence="14" key="1">
    <citation type="journal article" date="2020" name="mSystems">
        <title>Genome- and Community-Level Interaction Insights into Carbon Utilization and Element Cycling Functions of Hydrothermarchaeota in Hydrothermal Sediment.</title>
        <authorList>
            <person name="Zhou Z."/>
            <person name="Liu Y."/>
            <person name="Xu W."/>
            <person name="Pan J."/>
            <person name="Luo Z.H."/>
            <person name="Li M."/>
        </authorList>
    </citation>
    <scope>NUCLEOTIDE SEQUENCE [LARGE SCALE GENOMIC DNA]</scope>
    <source>
        <strain evidence="15">SpSt-10</strain>
        <strain evidence="14">SpSt-62</strain>
        <strain evidence="13">SpSt-97</strain>
    </source>
</reference>
<dbReference type="Gene3D" id="3.40.50.300">
    <property type="entry name" value="P-loop containing nucleotide triphosphate hydrolases"/>
    <property type="match status" value="1"/>
</dbReference>
<keyword evidence="9" id="KW-0067">ATP-binding</keyword>
<keyword evidence="4" id="KW-0602">Photosynthesis</keyword>
<dbReference type="AlphaFoldDB" id="A0A7C4W4F3"/>
<evidence type="ECO:0000256" key="3">
    <source>
        <dbReference type="ARBA" id="ARBA00012042"/>
    </source>
</evidence>
<comment type="pathway">
    <text evidence="1">Carbohydrate biosynthesis; Calvin cycle.</text>
</comment>
<keyword evidence="5" id="KW-0113">Calvin cycle</keyword>
<dbReference type="GO" id="GO:0008974">
    <property type="term" value="F:phosphoribulokinase activity"/>
    <property type="evidence" value="ECO:0007669"/>
    <property type="project" value="UniProtKB-EC"/>
</dbReference>
<dbReference type="Pfam" id="PF00485">
    <property type="entry name" value="PRK"/>
    <property type="match status" value="1"/>
</dbReference>
<dbReference type="EMBL" id="DTPI01000037">
    <property type="protein sequence ID" value="HGE67044.1"/>
    <property type="molecule type" value="Genomic_DNA"/>
</dbReference>
<evidence type="ECO:0000313" key="13">
    <source>
        <dbReference type="EMBL" id="HGE67044.1"/>
    </source>
</evidence>
<organism evidence="14">
    <name type="scientific">Geoglobus ahangari</name>
    <dbReference type="NCBI Taxonomy" id="113653"/>
    <lineage>
        <taxon>Archaea</taxon>
        <taxon>Methanobacteriati</taxon>
        <taxon>Methanobacteriota</taxon>
        <taxon>Archaeoglobi</taxon>
        <taxon>Archaeoglobales</taxon>
        <taxon>Archaeoglobaceae</taxon>
        <taxon>Geoglobus</taxon>
    </lineage>
</organism>
<evidence type="ECO:0000256" key="8">
    <source>
        <dbReference type="ARBA" id="ARBA00022777"/>
    </source>
</evidence>
<evidence type="ECO:0000256" key="10">
    <source>
        <dbReference type="ARBA" id="ARBA00031382"/>
    </source>
</evidence>
<name>A0A7C4W4F3_9EURY</name>
<comment type="similarity">
    <text evidence="2">Belongs to the phosphoribulokinase family.</text>
</comment>
<feature type="domain" description="Phosphoribulokinase/uridine kinase" evidence="12">
    <location>
        <begin position="15"/>
        <end position="192"/>
    </location>
</feature>
<keyword evidence="8 14" id="KW-0418">Kinase</keyword>
<proteinExistence type="inferred from homology"/>
<evidence type="ECO:0000256" key="5">
    <source>
        <dbReference type="ARBA" id="ARBA00022567"/>
    </source>
</evidence>
<dbReference type="PANTHER" id="PTHR10285">
    <property type="entry name" value="URIDINE KINASE"/>
    <property type="match status" value="1"/>
</dbReference>
<evidence type="ECO:0000256" key="11">
    <source>
        <dbReference type="ARBA" id="ARBA00047663"/>
    </source>
</evidence>
<protein>
    <recommendedName>
        <fullName evidence="3">phosphoribulokinase</fullName>
        <ecNumber evidence="3">2.7.1.19</ecNumber>
    </recommendedName>
    <alternativeName>
        <fullName evidence="10">Phosphopentokinase</fullName>
    </alternativeName>
</protein>
<evidence type="ECO:0000313" key="15">
    <source>
        <dbReference type="EMBL" id="HHF47755.1"/>
    </source>
</evidence>
<keyword evidence="7" id="KW-0547">Nucleotide-binding</keyword>
<keyword evidence="6 14" id="KW-0808">Transferase</keyword>
<dbReference type="InterPro" id="IPR006083">
    <property type="entry name" value="PRK/URK"/>
</dbReference>
<gene>
    <name evidence="15" type="ORF">ENL48_00635</name>
    <name evidence="14" type="ORF">ENT89_07380</name>
    <name evidence="13" type="ORF">ENX77_08040</name>
</gene>
<evidence type="ECO:0000313" key="14">
    <source>
        <dbReference type="EMBL" id="HGU59938.1"/>
    </source>
</evidence>
<evidence type="ECO:0000256" key="4">
    <source>
        <dbReference type="ARBA" id="ARBA00022531"/>
    </source>
</evidence>
<sequence length="322" mass="37513">MTLREKLKSSDMVFIVGIAGDSGSGKTTFGNAIRNLLGRDIVSTITLDDYHIYDRETRQKIGITPLNPEANNLKLVETHLRELKRGHSIKKPTYDHKTGTFGPWVEFKPTPIVIVEGLHTLYDGLRDYIDFKIFVDPARYVKRRWKIRRDVLERGYSKQKVIEEIIQREPDYKRFIDFQKIYADVVIKIYPSSMQSLERINYLIEESDFEVYGVRLIIKKTEDIPVESVNLNIDLSGLVRASERDFSIGFFSDYYYSKPASFIDIDGFMSTEIFGSLLEAIKREIGSESVNYYTERYVNAIEVAKLLLCWRLLEVINYKLRK</sequence>
<comment type="catalytic activity">
    <reaction evidence="11">
        <text>D-ribulose 5-phosphate + ATP = D-ribulose 1,5-bisphosphate + ADP + H(+)</text>
        <dbReference type="Rhea" id="RHEA:19365"/>
        <dbReference type="ChEBI" id="CHEBI:15378"/>
        <dbReference type="ChEBI" id="CHEBI:30616"/>
        <dbReference type="ChEBI" id="CHEBI:57870"/>
        <dbReference type="ChEBI" id="CHEBI:58121"/>
        <dbReference type="ChEBI" id="CHEBI:456216"/>
        <dbReference type="EC" id="2.7.1.19"/>
    </reaction>
</comment>
<dbReference type="InterPro" id="IPR027417">
    <property type="entry name" value="P-loop_NTPase"/>
</dbReference>
<evidence type="ECO:0000256" key="7">
    <source>
        <dbReference type="ARBA" id="ARBA00022741"/>
    </source>
</evidence>
<evidence type="ECO:0000256" key="1">
    <source>
        <dbReference type="ARBA" id="ARBA00005215"/>
    </source>
</evidence>
<evidence type="ECO:0000256" key="2">
    <source>
        <dbReference type="ARBA" id="ARBA00009719"/>
    </source>
</evidence>
<dbReference type="EMBL" id="DRUC01000011">
    <property type="protein sequence ID" value="HHF47755.1"/>
    <property type="molecule type" value="Genomic_DNA"/>
</dbReference>
<dbReference type="GO" id="GO:0005524">
    <property type="term" value="F:ATP binding"/>
    <property type="evidence" value="ECO:0007669"/>
    <property type="project" value="UniProtKB-KW"/>
</dbReference>
<comment type="caution">
    <text evidence="14">The sequence shown here is derived from an EMBL/GenBank/DDBJ whole genome shotgun (WGS) entry which is preliminary data.</text>
</comment>
<evidence type="ECO:0000256" key="9">
    <source>
        <dbReference type="ARBA" id="ARBA00022840"/>
    </source>
</evidence>
<dbReference type="SUPFAM" id="SSF52540">
    <property type="entry name" value="P-loop containing nucleoside triphosphate hydrolases"/>
    <property type="match status" value="1"/>
</dbReference>
<dbReference type="EMBL" id="DTAK01000062">
    <property type="protein sequence ID" value="HGU59938.1"/>
    <property type="molecule type" value="Genomic_DNA"/>
</dbReference>
<dbReference type="GO" id="GO:0019253">
    <property type="term" value="P:reductive pentose-phosphate cycle"/>
    <property type="evidence" value="ECO:0007669"/>
    <property type="project" value="UniProtKB-KW"/>
</dbReference>
<accession>A0A7C4W4F3</accession>
<evidence type="ECO:0000256" key="6">
    <source>
        <dbReference type="ARBA" id="ARBA00022679"/>
    </source>
</evidence>
<dbReference type="EC" id="2.7.1.19" evidence="3"/>